<comment type="similarity">
    <text evidence="1">Belongs to the EamA transporter family.</text>
</comment>
<dbReference type="KEGG" id="dca:Desca_0434"/>
<feature type="transmembrane region" description="Helical" evidence="2">
    <location>
        <begin position="245"/>
        <end position="265"/>
    </location>
</feature>
<sequence length="308" mass="33204">MPKGGQPKINPYVVILLGVVGAGFSSIFTKLAQAPPLIIAFYRLSFTVLLIAAPTYVTGGSELRNISRRDLKWACLAGILLALHFAVWITSLNYTSIASSTVLVTMQPLFVISGGYLFYREQIGKLGLLGSALALTGSVIIGLNDFRIGGQALYGDILAFAGAIFIAGYVLIGRELRARMSLLPYTFLVYGVAAVALAMLNLALGCAFYPYPPMTWVWFMALAVIPTICGHSIFNWALKYVKAAVVSVSILGEPVGATVLAYFIFHEIPSMMQLIGGLIIITGLYIFISSQRQPEPKPTNQLPDSKGV</sequence>
<dbReference type="HOGENOM" id="CLU_033863_0_2_9"/>
<feature type="transmembrane region" description="Helical" evidence="2">
    <location>
        <begin position="97"/>
        <end position="119"/>
    </location>
</feature>
<dbReference type="AlphaFoldDB" id="F6B702"/>
<dbReference type="Gene3D" id="1.10.3730.20">
    <property type="match status" value="1"/>
</dbReference>
<dbReference type="EMBL" id="CP002736">
    <property type="protein sequence ID" value="AEF93327.1"/>
    <property type="molecule type" value="Genomic_DNA"/>
</dbReference>
<gene>
    <name evidence="4" type="ordered locus">Desca_0434</name>
</gene>
<reference evidence="4 5" key="1">
    <citation type="submission" date="2011-05" db="EMBL/GenBank/DDBJ databases">
        <title>Complete sequence of Desulfotomaculum carboxydivorans CO-1-SRB.</title>
        <authorList>
            <consortium name="US DOE Joint Genome Institute"/>
            <person name="Lucas S."/>
            <person name="Han J."/>
            <person name="Lapidus A."/>
            <person name="Cheng J.-F."/>
            <person name="Goodwin L."/>
            <person name="Pitluck S."/>
            <person name="Peters L."/>
            <person name="Mikhailova N."/>
            <person name="Lu M."/>
            <person name="Han C."/>
            <person name="Tapia R."/>
            <person name="Land M."/>
            <person name="Hauser L."/>
            <person name="Kyrpides N."/>
            <person name="Ivanova N."/>
            <person name="Pagani I."/>
            <person name="Stams A."/>
            <person name="Plugge C."/>
            <person name="Muyzer G."/>
            <person name="Kuever J."/>
            <person name="Parshina S."/>
            <person name="Ivanova A."/>
            <person name="Nazina T."/>
            <person name="Woyke T."/>
        </authorList>
    </citation>
    <scope>NUCLEOTIDE SEQUENCE [LARGE SCALE GENOMIC DNA]</scope>
    <source>
        <strain evidence="5">DSM 14880 / VKM B-2319 / CO-1-SRB</strain>
    </source>
</reference>
<keyword evidence="2" id="KW-0812">Transmembrane</keyword>
<feature type="transmembrane region" description="Helical" evidence="2">
    <location>
        <begin position="216"/>
        <end position="238"/>
    </location>
</feature>
<dbReference type="eggNOG" id="COG0697">
    <property type="taxonomic scope" value="Bacteria"/>
</dbReference>
<keyword evidence="2" id="KW-1133">Transmembrane helix</keyword>
<feature type="transmembrane region" description="Helical" evidence="2">
    <location>
        <begin position="184"/>
        <end position="210"/>
    </location>
</feature>
<dbReference type="PANTHER" id="PTHR22911:SF76">
    <property type="entry name" value="EAMA DOMAIN-CONTAINING PROTEIN"/>
    <property type="match status" value="1"/>
</dbReference>
<keyword evidence="2" id="KW-0472">Membrane</keyword>
<dbReference type="InterPro" id="IPR000620">
    <property type="entry name" value="EamA_dom"/>
</dbReference>
<dbReference type="PANTHER" id="PTHR22911">
    <property type="entry name" value="ACYL-MALONYL CONDENSING ENZYME-RELATED"/>
    <property type="match status" value="1"/>
</dbReference>
<dbReference type="SUPFAM" id="SSF103481">
    <property type="entry name" value="Multidrug resistance efflux transporter EmrE"/>
    <property type="match status" value="2"/>
</dbReference>
<evidence type="ECO:0000256" key="2">
    <source>
        <dbReference type="SAM" id="Phobius"/>
    </source>
</evidence>
<feature type="domain" description="EamA" evidence="3">
    <location>
        <begin position="154"/>
        <end position="287"/>
    </location>
</feature>
<dbReference type="Pfam" id="PF00892">
    <property type="entry name" value="EamA"/>
    <property type="match status" value="2"/>
</dbReference>
<feature type="domain" description="EamA" evidence="3">
    <location>
        <begin position="12"/>
        <end position="142"/>
    </location>
</feature>
<proteinExistence type="inferred from homology"/>
<feature type="transmembrane region" description="Helical" evidence="2">
    <location>
        <begin position="126"/>
        <end position="146"/>
    </location>
</feature>
<evidence type="ECO:0000313" key="5">
    <source>
        <dbReference type="Proteomes" id="UP000009226"/>
    </source>
</evidence>
<dbReference type="GO" id="GO:0016020">
    <property type="term" value="C:membrane"/>
    <property type="evidence" value="ECO:0007669"/>
    <property type="project" value="InterPro"/>
</dbReference>
<name>F6B702_DESCC</name>
<organism evidence="4 5">
    <name type="scientific">Desulfotomaculum nigrificans (strain DSM 14880 / VKM B-2319 / CO-1-SRB)</name>
    <name type="common">Desulfotomaculum carboxydivorans</name>
    <dbReference type="NCBI Taxonomy" id="868595"/>
    <lineage>
        <taxon>Bacteria</taxon>
        <taxon>Bacillati</taxon>
        <taxon>Bacillota</taxon>
        <taxon>Clostridia</taxon>
        <taxon>Eubacteriales</taxon>
        <taxon>Desulfotomaculaceae</taxon>
        <taxon>Desulfotomaculum</taxon>
    </lineage>
</organism>
<evidence type="ECO:0000313" key="4">
    <source>
        <dbReference type="EMBL" id="AEF93327.1"/>
    </source>
</evidence>
<dbReference type="RefSeq" id="WP_013809619.1">
    <property type="nucleotide sequence ID" value="NC_015565.1"/>
</dbReference>
<feature type="transmembrane region" description="Helical" evidence="2">
    <location>
        <begin position="37"/>
        <end position="59"/>
    </location>
</feature>
<feature type="transmembrane region" description="Helical" evidence="2">
    <location>
        <begin position="271"/>
        <end position="288"/>
    </location>
</feature>
<evidence type="ECO:0000256" key="1">
    <source>
        <dbReference type="ARBA" id="ARBA00007362"/>
    </source>
</evidence>
<dbReference type="InterPro" id="IPR037185">
    <property type="entry name" value="EmrE-like"/>
</dbReference>
<feature type="transmembrane region" description="Helical" evidence="2">
    <location>
        <begin position="71"/>
        <end position="91"/>
    </location>
</feature>
<evidence type="ECO:0000259" key="3">
    <source>
        <dbReference type="Pfam" id="PF00892"/>
    </source>
</evidence>
<dbReference type="STRING" id="868595.Desca_0434"/>
<feature type="transmembrane region" description="Helical" evidence="2">
    <location>
        <begin position="152"/>
        <end position="172"/>
    </location>
</feature>
<feature type="transmembrane region" description="Helical" evidence="2">
    <location>
        <begin position="12"/>
        <end position="31"/>
    </location>
</feature>
<accession>F6B702</accession>
<dbReference type="Proteomes" id="UP000009226">
    <property type="component" value="Chromosome"/>
</dbReference>
<keyword evidence="5" id="KW-1185">Reference proteome</keyword>
<protein>
    <recommendedName>
        <fullName evidence="3">EamA domain-containing protein</fullName>
    </recommendedName>
</protein>